<evidence type="ECO:0000256" key="2">
    <source>
        <dbReference type="RuleBase" id="RU003707"/>
    </source>
</evidence>
<organism evidence="3 4">
    <name type="scientific">Desulfatibacillum alkenivorans DSM 16219</name>
    <dbReference type="NCBI Taxonomy" id="1121393"/>
    <lineage>
        <taxon>Bacteria</taxon>
        <taxon>Pseudomonadati</taxon>
        <taxon>Thermodesulfobacteriota</taxon>
        <taxon>Desulfobacteria</taxon>
        <taxon>Desulfobacterales</taxon>
        <taxon>Desulfatibacillaceae</taxon>
        <taxon>Desulfatibacillum</taxon>
    </lineage>
</organism>
<dbReference type="PANTHER" id="PTHR42964:SF1">
    <property type="entry name" value="POLYKETIDE BIOSYNTHESIS ENOYL-COA HYDRATASE PKSH-RELATED"/>
    <property type="match status" value="1"/>
</dbReference>
<dbReference type="InterPro" id="IPR018376">
    <property type="entry name" value="Enoyl-CoA_hyd/isom_CS"/>
</dbReference>
<keyword evidence="4" id="KW-1185">Reference proteome</keyword>
<dbReference type="InterPro" id="IPR001753">
    <property type="entry name" value="Enoyl-CoA_hydra/iso"/>
</dbReference>
<proteinExistence type="inferred from homology"/>
<protein>
    <submittedName>
        <fullName evidence="3">Enoyl-CoA hydratase/carnithine racemase</fullName>
    </submittedName>
</protein>
<sequence length="259" mass="27459">MDSGDLLYRVENNVAWLTINREKNRNSINGAVIEGFFKYLDEAENDPEVRVVCVTAAGNRAFCAGADLANAMGGGVGKAQSGNQAYADLLKRIAGYPKPTVARVAGSCVAGGTGFMLACDIVIAANTAKFGTPEVNVGLFPLMIGALIFRNVPRKAAMEMILLGDKITAEKALEMGMLTRVVAPEALDAEVDKVLSTLAKKSPIGMKIGKEAYYAVDSMDLESALDLLSGKLSDVAATEDAKEGITAFLEKREPKFTGK</sequence>
<dbReference type="STRING" id="1121393.SAMN02745216_01369"/>
<dbReference type="SUPFAM" id="SSF52096">
    <property type="entry name" value="ClpP/crotonase"/>
    <property type="match status" value="1"/>
</dbReference>
<dbReference type="Gene3D" id="1.10.12.10">
    <property type="entry name" value="Lyase 2-enoyl-coa Hydratase, Chain A, domain 2"/>
    <property type="match status" value="1"/>
</dbReference>
<dbReference type="InterPro" id="IPR051683">
    <property type="entry name" value="Enoyl-CoA_Hydratase/Isomerase"/>
</dbReference>
<dbReference type="PROSITE" id="PS00166">
    <property type="entry name" value="ENOYL_COA_HYDRATASE"/>
    <property type="match status" value="1"/>
</dbReference>
<name>A0A1M6I6H7_9BACT</name>
<dbReference type="Pfam" id="PF00378">
    <property type="entry name" value="ECH_1"/>
    <property type="match status" value="1"/>
</dbReference>
<accession>A0A1M6I6H7</accession>
<gene>
    <name evidence="3" type="ORF">SAMN02745216_01369</name>
</gene>
<evidence type="ECO:0000256" key="1">
    <source>
        <dbReference type="ARBA" id="ARBA00005254"/>
    </source>
</evidence>
<evidence type="ECO:0000313" key="4">
    <source>
        <dbReference type="Proteomes" id="UP000183994"/>
    </source>
</evidence>
<dbReference type="Gene3D" id="3.90.226.10">
    <property type="entry name" value="2-enoyl-CoA Hydratase, Chain A, domain 1"/>
    <property type="match status" value="1"/>
</dbReference>
<dbReference type="AlphaFoldDB" id="A0A1M6I6H7"/>
<dbReference type="RefSeq" id="WP_073474325.1">
    <property type="nucleotide sequence ID" value="NZ_FQZU01000006.1"/>
</dbReference>
<dbReference type="CDD" id="cd06558">
    <property type="entry name" value="crotonase-like"/>
    <property type="match status" value="1"/>
</dbReference>
<comment type="similarity">
    <text evidence="1 2">Belongs to the enoyl-CoA hydratase/isomerase family.</text>
</comment>
<dbReference type="PANTHER" id="PTHR42964">
    <property type="entry name" value="ENOYL-COA HYDRATASE"/>
    <property type="match status" value="1"/>
</dbReference>
<evidence type="ECO:0000313" key="3">
    <source>
        <dbReference type="EMBL" id="SHJ30020.1"/>
    </source>
</evidence>
<dbReference type="InterPro" id="IPR029045">
    <property type="entry name" value="ClpP/crotonase-like_dom_sf"/>
</dbReference>
<dbReference type="InterPro" id="IPR014748">
    <property type="entry name" value="Enoyl-CoA_hydra_C"/>
</dbReference>
<dbReference type="OrthoDB" id="5365311at2"/>
<reference evidence="4" key="1">
    <citation type="submission" date="2016-11" db="EMBL/GenBank/DDBJ databases">
        <authorList>
            <person name="Varghese N."/>
            <person name="Submissions S."/>
        </authorList>
    </citation>
    <scope>NUCLEOTIDE SEQUENCE [LARGE SCALE GENOMIC DNA]</scope>
    <source>
        <strain evidence="4">DSM 16219</strain>
    </source>
</reference>
<dbReference type="EMBL" id="FQZU01000006">
    <property type="protein sequence ID" value="SHJ30020.1"/>
    <property type="molecule type" value="Genomic_DNA"/>
</dbReference>
<dbReference type="GO" id="GO:0003824">
    <property type="term" value="F:catalytic activity"/>
    <property type="evidence" value="ECO:0007669"/>
    <property type="project" value="InterPro"/>
</dbReference>
<dbReference type="Proteomes" id="UP000183994">
    <property type="component" value="Unassembled WGS sequence"/>
</dbReference>